<feature type="non-terminal residue" evidence="1">
    <location>
        <position position="39"/>
    </location>
</feature>
<gene>
    <name evidence="1" type="ORF">RPERSI_LOCUS23027</name>
</gene>
<accession>A0ACA9RUM6</accession>
<proteinExistence type="predicted"/>
<keyword evidence="2" id="KW-1185">Reference proteome</keyword>
<dbReference type="Proteomes" id="UP000789920">
    <property type="component" value="Unassembled WGS sequence"/>
</dbReference>
<organism evidence="1 2">
    <name type="scientific">Racocetra persica</name>
    <dbReference type="NCBI Taxonomy" id="160502"/>
    <lineage>
        <taxon>Eukaryota</taxon>
        <taxon>Fungi</taxon>
        <taxon>Fungi incertae sedis</taxon>
        <taxon>Mucoromycota</taxon>
        <taxon>Glomeromycotina</taxon>
        <taxon>Glomeromycetes</taxon>
        <taxon>Diversisporales</taxon>
        <taxon>Gigasporaceae</taxon>
        <taxon>Racocetra</taxon>
    </lineage>
</organism>
<reference evidence="1" key="1">
    <citation type="submission" date="2021-06" db="EMBL/GenBank/DDBJ databases">
        <authorList>
            <person name="Kallberg Y."/>
            <person name="Tangrot J."/>
            <person name="Rosling A."/>
        </authorList>
    </citation>
    <scope>NUCLEOTIDE SEQUENCE</scope>
    <source>
        <strain evidence="1">MA461A</strain>
    </source>
</reference>
<evidence type="ECO:0000313" key="2">
    <source>
        <dbReference type="Proteomes" id="UP000789920"/>
    </source>
</evidence>
<name>A0ACA9RUM6_9GLOM</name>
<evidence type="ECO:0000313" key="1">
    <source>
        <dbReference type="EMBL" id="CAG8810171.1"/>
    </source>
</evidence>
<feature type="non-terminal residue" evidence="1">
    <location>
        <position position="1"/>
    </location>
</feature>
<dbReference type="EMBL" id="CAJVQC010070969">
    <property type="protein sequence ID" value="CAG8810171.1"/>
    <property type="molecule type" value="Genomic_DNA"/>
</dbReference>
<sequence length="39" mass="4307">RNLKIILPDACLRDNVIADSPKSDLNSSQDICHVVDNTI</sequence>
<protein>
    <submittedName>
        <fullName evidence="1">27927_t:CDS:1</fullName>
    </submittedName>
</protein>
<comment type="caution">
    <text evidence="1">The sequence shown here is derived from an EMBL/GenBank/DDBJ whole genome shotgun (WGS) entry which is preliminary data.</text>
</comment>